<dbReference type="InterPro" id="IPR000683">
    <property type="entry name" value="Gfo/Idh/MocA-like_OxRdtase_N"/>
</dbReference>
<protein>
    <submittedName>
        <fullName evidence="2">Gfo/Idh/MocA family oxidoreductase</fullName>
    </submittedName>
</protein>
<feature type="domain" description="Gfo/Idh/MocA-like oxidoreductase N-terminal" evidence="1">
    <location>
        <begin position="6"/>
        <end position="128"/>
    </location>
</feature>
<dbReference type="GO" id="GO:0000166">
    <property type="term" value="F:nucleotide binding"/>
    <property type="evidence" value="ECO:0007669"/>
    <property type="project" value="InterPro"/>
</dbReference>
<dbReference type="RefSeq" id="WP_213097561.1">
    <property type="nucleotide sequence ID" value="NZ_JAGYPH010000001.1"/>
</dbReference>
<organism evidence="2 3">
    <name type="scientific">Lederbergia citrea</name>
    <dbReference type="NCBI Taxonomy" id="2833581"/>
    <lineage>
        <taxon>Bacteria</taxon>
        <taxon>Bacillati</taxon>
        <taxon>Bacillota</taxon>
        <taxon>Bacilli</taxon>
        <taxon>Bacillales</taxon>
        <taxon>Bacillaceae</taxon>
        <taxon>Lederbergia</taxon>
    </lineage>
</organism>
<proteinExistence type="predicted"/>
<evidence type="ECO:0000313" key="3">
    <source>
        <dbReference type="Proteomes" id="UP000676456"/>
    </source>
</evidence>
<reference evidence="2 3" key="1">
    <citation type="submission" date="2021-05" db="EMBL/GenBank/DDBJ databases">
        <title>Novel Bacillus species.</title>
        <authorList>
            <person name="Liu G."/>
        </authorList>
    </citation>
    <scope>NUCLEOTIDE SEQUENCE [LARGE SCALE GENOMIC DNA]</scope>
    <source>
        <strain evidence="2 3">FJAT-49682</strain>
    </source>
</reference>
<dbReference type="SUPFAM" id="SSF51735">
    <property type="entry name" value="NAD(P)-binding Rossmann-fold domains"/>
    <property type="match status" value="1"/>
</dbReference>
<dbReference type="Gene3D" id="3.30.360.10">
    <property type="entry name" value="Dihydrodipicolinate Reductase, domain 2"/>
    <property type="match status" value="1"/>
</dbReference>
<dbReference type="InterPro" id="IPR052515">
    <property type="entry name" value="Gfo/Idh/MocA_Oxidoreductase"/>
</dbReference>
<evidence type="ECO:0000259" key="1">
    <source>
        <dbReference type="Pfam" id="PF01408"/>
    </source>
</evidence>
<dbReference type="SUPFAM" id="SSF55347">
    <property type="entry name" value="Glyceraldehyde-3-phosphate dehydrogenase-like, C-terminal domain"/>
    <property type="match status" value="1"/>
</dbReference>
<comment type="caution">
    <text evidence="2">The sequence shown here is derived from an EMBL/GenBank/DDBJ whole genome shotgun (WGS) entry which is preliminary data.</text>
</comment>
<dbReference type="EMBL" id="JAGYPN010000001">
    <property type="protein sequence ID" value="MBS4222621.1"/>
    <property type="molecule type" value="Genomic_DNA"/>
</dbReference>
<dbReference type="InterPro" id="IPR036291">
    <property type="entry name" value="NAD(P)-bd_dom_sf"/>
</dbReference>
<dbReference type="Gene3D" id="3.40.50.720">
    <property type="entry name" value="NAD(P)-binding Rossmann-like Domain"/>
    <property type="match status" value="1"/>
</dbReference>
<gene>
    <name evidence="2" type="ORF">KHA91_07595</name>
</gene>
<dbReference type="PANTHER" id="PTHR43249:SF1">
    <property type="entry name" value="D-GLUCOSIDE 3-DEHYDROGENASE"/>
    <property type="match status" value="1"/>
</dbReference>
<dbReference type="Pfam" id="PF01408">
    <property type="entry name" value="GFO_IDH_MocA"/>
    <property type="match status" value="1"/>
</dbReference>
<dbReference type="PANTHER" id="PTHR43249">
    <property type="entry name" value="UDP-N-ACETYL-2-AMINO-2-DEOXY-D-GLUCURONATE OXIDASE"/>
    <property type="match status" value="1"/>
</dbReference>
<dbReference type="Proteomes" id="UP000676456">
    <property type="component" value="Unassembled WGS sequence"/>
</dbReference>
<name>A0A942UJH4_9BACI</name>
<keyword evidence="3" id="KW-1185">Reference proteome</keyword>
<dbReference type="AlphaFoldDB" id="A0A942UJH4"/>
<accession>A0A942UJH4</accession>
<sequence length="404" mass="45579">MENSVSIVLIGIGGYGNTYLKKLLDESQQMKARIAGVVDIHPERSENYDRIVENNIPVFATIEEFYASNEAELAIISTPIHHHASQTCYALEHGSNVLCEKPMCASVEEANKIIEARNRTGKFVAIGFNWSYSPAVHTLKQDIMSGIFGKPKRMKTIVNWPRDEEYYKRNTWAGRLYSDEGDAILDSVANNATSHFLHHMFYLLGSKKDKSVRLHTVTAELYRANPIESFDTCAVTVTTEEDIEVMFYATHAVKDSLGPQFIYEFEQATLYSTKDENGNEVIARFQDGSEKVYPDSEKDHLQKLTTCIEATAKGNHDIPCGPEAALPHLLCITAMHESSKIIPFPETLIKRDEETNVTWVEGLNETLVQCYEKWCLPSEIAVDWAQGGETIDFRKNKINNGNQI</sequence>
<evidence type="ECO:0000313" key="2">
    <source>
        <dbReference type="EMBL" id="MBS4222621.1"/>
    </source>
</evidence>